<evidence type="ECO:0000313" key="3">
    <source>
        <dbReference type="Proteomes" id="UP000655589"/>
    </source>
</evidence>
<keyword evidence="3" id="KW-1185">Reference proteome</keyword>
<dbReference type="EMBL" id="BMPT01000007">
    <property type="protein sequence ID" value="GGM25017.1"/>
    <property type="molecule type" value="Genomic_DNA"/>
</dbReference>
<sequence>MSNFSPSGAPPFAHGRYGAGMTARATVRALDTAEVLRRADELADVYQRAFGCSAARRDHFRDTRLAYLPLYDGAVTLAAFEGETVVGFVYGFDYQPDHWWPRLVGPALAEAGHASWTHDAFELNELEVLPEHQGRGHGTALLRALLERLPHRHTLLSTTADPADRAKVLYRRLGFVDLVPGFRYPGVAEPANLMGHRRVTPAPSGQDGQRVQT</sequence>
<accession>A0A8H9GH27</accession>
<dbReference type="Proteomes" id="UP000655589">
    <property type="component" value="Unassembled WGS sequence"/>
</dbReference>
<reference evidence="2" key="2">
    <citation type="submission" date="2020-09" db="EMBL/GenBank/DDBJ databases">
        <authorList>
            <person name="Sun Q."/>
            <person name="Ohkuma M."/>
        </authorList>
    </citation>
    <scope>NUCLEOTIDE SEQUENCE</scope>
    <source>
        <strain evidence="2">JCM 3051</strain>
    </source>
</reference>
<dbReference type="SUPFAM" id="SSF55729">
    <property type="entry name" value="Acyl-CoA N-acyltransferases (Nat)"/>
    <property type="match status" value="1"/>
</dbReference>
<name>A0A8H9GH27_9MICO</name>
<feature type="domain" description="N-acetyltransferase" evidence="1">
    <location>
        <begin position="25"/>
        <end position="199"/>
    </location>
</feature>
<reference evidence="2" key="1">
    <citation type="journal article" date="2014" name="Int. J. Syst. Evol. Microbiol.">
        <title>Complete genome sequence of Corynebacterium casei LMG S-19264T (=DSM 44701T), isolated from a smear-ripened cheese.</title>
        <authorList>
            <consortium name="US DOE Joint Genome Institute (JGI-PGF)"/>
            <person name="Walter F."/>
            <person name="Albersmeier A."/>
            <person name="Kalinowski J."/>
            <person name="Ruckert C."/>
        </authorList>
    </citation>
    <scope>NUCLEOTIDE SEQUENCE</scope>
    <source>
        <strain evidence="2">JCM 3051</strain>
    </source>
</reference>
<organism evidence="2 3">
    <name type="scientific">Promicromonospora citrea</name>
    <dbReference type="NCBI Taxonomy" id="43677"/>
    <lineage>
        <taxon>Bacteria</taxon>
        <taxon>Bacillati</taxon>
        <taxon>Actinomycetota</taxon>
        <taxon>Actinomycetes</taxon>
        <taxon>Micrococcales</taxon>
        <taxon>Promicromonosporaceae</taxon>
        <taxon>Promicromonospora</taxon>
    </lineage>
</organism>
<evidence type="ECO:0000313" key="2">
    <source>
        <dbReference type="EMBL" id="GGM25017.1"/>
    </source>
</evidence>
<dbReference type="PROSITE" id="PS51186">
    <property type="entry name" value="GNAT"/>
    <property type="match status" value="1"/>
</dbReference>
<dbReference type="InterPro" id="IPR016181">
    <property type="entry name" value="Acyl_CoA_acyltransferase"/>
</dbReference>
<proteinExistence type="predicted"/>
<dbReference type="InterPro" id="IPR000182">
    <property type="entry name" value="GNAT_dom"/>
</dbReference>
<dbReference type="AlphaFoldDB" id="A0A8H9GH27"/>
<dbReference type="Gene3D" id="3.40.630.30">
    <property type="match status" value="1"/>
</dbReference>
<gene>
    <name evidence="2" type="ORF">GCM10010102_20770</name>
</gene>
<dbReference type="GO" id="GO:0016747">
    <property type="term" value="F:acyltransferase activity, transferring groups other than amino-acyl groups"/>
    <property type="evidence" value="ECO:0007669"/>
    <property type="project" value="InterPro"/>
</dbReference>
<dbReference type="Pfam" id="PF00583">
    <property type="entry name" value="Acetyltransf_1"/>
    <property type="match status" value="1"/>
</dbReference>
<comment type="caution">
    <text evidence="2">The sequence shown here is derived from an EMBL/GenBank/DDBJ whole genome shotgun (WGS) entry which is preliminary data.</text>
</comment>
<evidence type="ECO:0000259" key="1">
    <source>
        <dbReference type="PROSITE" id="PS51186"/>
    </source>
</evidence>
<protein>
    <recommendedName>
        <fullName evidence="1">N-acetyltransferase domain-containing protein</fullName>
    </recommendedName>
</protein>